<dbReference type="EMBL" id="JAHRHJ020000978">
    <property type="protein sequence ID" value="KAH9293578.1"/>
    <property type="molecule type" value="Genomic_DNA"/>
</dbReference>
<dbReference type="AlphaFoldDB" id="A0AA38C6L0"/>
<evidence type="ECO:0000256" key="1">
    <source>
        <dbReference type="SAM" id="MobiDB-lite"/>
    </source>
</evidence>
<proteinExistence type="predicted"/>
<accession>A0AA38C6L0</accession>
<reference evidence="2 3" key="1">
    <citation type="journal article" date="2021" name="Nat. Plants">
        <title>The Taxus genome provides insights into paclitaxel biosynthesis.</title>
        <authorList>
            <person name="Xiong X."/>
            <person name="Gou J."/>
            <person name="Liao Q."/>
            <person name="Li Y."/>
            <person name="Zhou Q."/>
            <person name="Bi G."/>
            <person name="Li C."/>
            <person name="Du R."/>
            <person name="Wang X."/>
            <person name="Sun T."/>
            <person name="Guo L."/>
            <person name="Liang H."/>
            <person name="Lu P."/>
            <person name="Wu Y."/>
            <person name="Zhang Z."/>
            <person name="Ro D.K."/>
            <person name="Shang Y."/>
            <person name="Huang S."/>
            <person name="Yan J."/>
        </authorList>
    </citation>
    <scope>NUCLEOTIDE SEQUENCE [LARGE SCALE GENOMIC DNA]</scope>
    <source>
        <strain evidence="2">Ta-2019</strain>
    </source>
</reference>
<feature type="compositionally biased region" description="Basic and acidic residues" evidence="1">
    <location>
        <begin position="42"/>
        <end position="52"/>
    </location>
</feature>
<dbReference type="Proteomes" id="UP000824469">
    <property type="component" value="Unassembled WGS sequence"/>
</dbReference>
<evidence type="ECO:0000313" key="3">
    <source>
        <dbReference type="Proteomes" id="UP000824469"/>
    </source>
</evidence>
<comment type="caution">
    <text evidence="2">The sequence shown here is derived from an EMBL/GenBank/DDBJ whole genome shotgun (WGS) entry which is preliminary data.</text>
</comment>
<organism evidence="2 3">
    <name type="scientific">Taxus chinensis</name>
    <name type="common">Chinese yew</name>
    <name type="synonym">Taxus wallichiana var. chinensis</name>
    <dbReference type="NCBI Taxonomy" id="29808"/>
    <lineage>
        <taxon>Eukaryota</taxon>
        <taxon>Viridiplantae</taxon>
        <taxon>Streptophyta</taxon>
        <taxon>Embryophyta</taxon>
        <taxon>Tracheophyta</taxon>
        <taxon>Spermatophyta</taxon>
        <taxon>Pinopsida</taxon>
        <taxon>Pinidae</taxon>
        <taxon>Conifers II</taxon>
        <taxon>Cupressales</taxon>
        <taxon>Taxaceae</taxon>
        <taxon>Taxus</taxon>
    </lineage>
</organism>
<name>A0AA38C6L0_TAXCH</name>
<gene>
    <name evidence="2" type="ORF">KI387_041218</name>
</gene>
<feature type="non-terminal residue" evidence="2">
    <location>
        <position position="76"/>
    </location>
</feature>
<sequence>GEKDDDEDEEVYNHLMYDINDSEEGSKGKNGEEEVYAQGKGVRKEVSTRDQRTPSLTREQIEEAVEREVAGIIKNL</sequence>
<feature type="non-terminal residue" evidence="2">
    <location>
        <position position="1"/>
    </location>
</feature>
<protein>
    <submittedName>
        <fullName evidence="2">Uncharacterized protein</fullName>
    </submittedName>
</protein>
<evidence type="ECO:0000313" key="2">
    <source>
        <dbReference type="EMBL" id="KAH9293578.1"/>
    </source>
</evidence>
<feature type="region of interest" description="Disordered" evidence="1">
    <location>
        <begin position="21"/>
        <end position="55"/>
    </location>
</feature>
<keyword evidence="3" id="KW-1185">Reference proteome</keyword>